<dbReference type="Gene3D" id="6.10.140.360">
    <property type="match status" value="1"/>
</dbReference>
<protein>
    <submittedName>
        <fullName evidence="1">DNA primase</fullName>
    </submittedName>
</protein>
<evidence type="ECO:0000313" key="1">
    <source>
        <dbReference type="EMBL" id="GAF07048.1"/>
    </source>
</evidence>
<dbReference type="STRING" id="1236976.JCM16418_1035"/>
<gene>
    <name evidence="1" type="ORF">JCM16418_1035</name>
</gene>
<keyword evidence="2" id="KW-1185">Reference proteome</keyword>
<reference evidence="1 2" key="1">
    <citation type="journal article" date="2014" name="Genome Announc.">
        <title>Draft Genome Sequence of Paenibacillus pini JCM 16418T, Isolated from the Rhizosphere of Pine Tree.</title>
        <authorList>
            <person name="Yuki M."/>
            <person name="Oshima K."/>
            <person name="Suda W."/>
            <person name="Oshida Y."/>
            <person name="Kitamura K."/>
            <person name="Iida Y."/>
            <person name="Hattori M."/>
            <person name="Ohkuma M."/>
        </authorList>
    </citation>
    <scope>NUCLEOTIDE SEQUENCE [LARGE SCALE GENOMIC DNA]</scope>
    <source>
        <strain evidence="1 2">JCM 16418</strain>
    </source>
</reference>
<name>W7YHI5_9BACL</name>
<evidence type="ECO:0000313" key="2">
    <source>
        <dbReference type="Proteomes" id="UP000019364"/>
    </source>
</evidence>
<proteinExistence type="predicted"/>
<organism evidence="1 2">
    <name type="scientific">Paenibacillus pini JCM 16418</name>
    <dbReference type="NCBI Taxonomy" id="1236976"/>
    <lineage>
        <taxon>Bacteria</taxon>
        <taxon>Bacillati</taxon>
        <taxon>Bacillota</taxon>
        <taxon>Bacilli</taxon>
        <taxon>Bacillales</taxon>
        <taxon>Paenibacillaceae</taxon>
        <taxon>Paenibacillus</taxon>
    </lineage>
</organism>
<comment type="caution">
    <text evidence="1">The sequence shown here is derived from an EMBL/GenBank/DDBJ whole genome shotgun (WGS) entry which is preliminary data.</text>
</comment>
<accession>W7YHI5</accession>
<dbReference type="Proteomes" id="UP000019364">
    <property type="component" value="Unassembled WGS sequence"/>
</dbReference>
<dbReference type="EMBL" id="BAVZ01000002">
    <property type="protein sequence ID" value="GAF07048.1"/>
    <property type="molecule type" value="Genomic_DNA"/>
</dbReference>
<sequence>MMDTPREWNTQVLDDCIKEVQKVPLKLQIDQKKEEMISAERSGDFLRAAQIASEIIALERQ</sequence>
<dbReference type="AlphaFoldDB" id="W7YHI5"/>